<name>A0A397IGV8_9GLOM</name>
<evidence type="ECO:0000313" key="3">
    <source>
        <dbReference type="Proteomes" id="UP000266861"/>
    </source>
</evidence>
<reference evidence="2 3" key="1">
    <citation type="submission" date="2018-08" db="EMBL/GenBank/DDBJ databases">
        <title>Genome and evolution of the arbuscular mycorrhizal fungus Diversispora epigaea (formerly Glomus versiforme) and its bacterial endosymbionts.</title>
        <authorList>
            <person name="Sun X."/>
            <person name="Fei Z."/>
            <person name="Harrison M."/>
        </authorList>
    </citation>
    <scope>NUCLEOTIDE SEQUENCE [LARGE SCALE GENOMIC DNA]</scope>
    <source>
        <strain evidence="2 3">IT104</strain>
    </source>
</reference>
<sequence>MFKNKLAKIPKHQIHDPYPYNAFFEVGIFVLIIIIFFSTHDWSTLFNTKMRKTFPKITGKDNMSRQFIYPNHWKSGPLSVSQLVGRNWQLKPIIPTYVFVYILIYSSLLYFLSTHWGEPIKQPEIFACNMIK</sequence>
<comment type="caution">
    <text evidence="2">The sequence shown here is derived from an EMBL/GenBank/DDBJ whole genome shotgun (WGS) entry which is preliminary data.</text>
</comment>
<evidence type="ECO:0000256" key="1">
    <source>
        <dbReference type="SAM" id="Phobius"/>
    </source>
</evidence>
<keyword evidence="3" id="KW-1185">Reference proteome</keyword>
<dbReference type="AlphaFoldDB" id="A0A397IGV8"/>
<organism evidence="2 3">
    <name type="scientific">Diversispora epigaea</name>
    <dbReference type="NCBI Taxonomy" id="1348612"/>
    <lineage>
        <taxon>Eukaryota</taxon>
        <taxon>Fungi</taxon>
        <taxon>Fungi incertae sedis</taxon>
        <taxon>Mucoromycota</taxon>
        <taxon>Glomeromycotina</taxon>
        <taxon>Glomeromycetes</taxon>
        <taxon>Diversisporales</taxon>
        <taxon>Diversisporaceae</taxon>
        <taxon>Diversispora</taxon>
    </lineage>
</organism>
<gene>
    <name evidence="2" type="ORF">Glove_217g22</name>
</gene>
<accession>A0A397IGV8</accession>
<keyword evidence="1" id="KW-1133">Transmembrane helix</keyword>
<keyword evidence="1" id="KW-0812">Transmembrane</keyword>
<dbReference type="EMBL" id="PQFF01000202">
    <property type="protein sequence ID" value="RHZ75171.1"/>
    <property type="molecule type" value="Genomic_DNA"/>
</dbReference>
<protein>
    <submittedName>
        <fullName evidence="2">Uncharacterized protein</fullName>
    </submittedName>
</protein>
<evidence type="ECO:0000313" key="2">
    <source>
        <dbReference type="EMBL" id="RHZ75171.1"/>
    </source>
</evidence>
<feature type="transmembrane region" description="Helical" evidence="1">
    <location>
        <begin position="20"/>
        <end position="40"/>
    </location>
</feature>
<proteinExistence type="predicted"/>
<dbReference type="Proteomes" id="UP000266861">
    <property type="component" value="Unassembled WGS sequence"/>
</dbReference>
<feature type="transmembrane region" description="Helical" evidence="1">
    <location>
        <begin position="93"/>
        <end position="112"/>
    </location>
</feature>
<keyword evidence="1" id="KW-0472">Membrane</keyword>